<proteinExistence type="inferred from homology"/>
<dbReference type="NCBIfam" id="NF002571">
    <property type="entry name" value="PRK02220.1"/>
    <property type="match status" value="1"/>
</dbReference>
<sequence>MPTIRVEMFEGRTLEQKRAFAQALTEATVRTLGASPDSVDVVITEVARHNWATGGQLWSDKAAFTPPAPEAAPLAD</sequence>
<accession>A0ABY4SC51</accession>
<evidence type="ECO:0000256" key="1">
    <source>
        <dbReference type="ARBA" id="ARBA00006723"/>
    </source>
</evidence>
<dbReference type="NCBIfam" id="NF001966">
    <property type="entry name" value="PRK00745.1"/>
    <property type="match status" value="1"/>
</dbReference>
<dbReference type="InterPro" id="IPR018191">
    <property type="entry name" value="4-OT"/>
</dbReference>
<dbReference type="SUPFAM" id="SSF55331">
    <property type="entry name" value="Tautomerase/MIF"/>
    <property type="match status" value="1"/>
</dbReference>
<dbReference type="EC" id="5.3.2.-" evidence="3"/>
<dbReference type="InterPro" id="IPR014347">
    <property type="entry name" value="Tautomerase/MIF_sf"/>
</dbReference>
<evidence type="ECO:0000259" key="4">
    <source>
        <dbReference type="Pfam" id="PF01361"/>
    </source>
</evidence>
<comment type="similarity">
    <text evidence="1 3">Belongs to the 4-oxalocrotonate tautomerase family.</text>
</comment>
<evidence type="ECO:0000256" key="3">
    <source>
        <dbReference type="RuleBase" id="RU362032"/>
    </source>
</evidence>
<dbReference type="NCBIfam" id="TIGR00013">
    <property type="entry name" value="taut"/>
    <property type="match status" value="1"/>
</dbReference>
<dbReference type="RefSeq" id="WP_250197894.1">
    <property type="nucleotide sequence ID" value="NZ_CP097636.1"/>
</dbReference>
<dbReference type="EMBL" id="CP097636">
    <property type="protein sequence ID" value="URI09671.1"/>
    <property type="molecule type" value="Genomic_DNA"/>
</dbReference>
<evidence type="ECO:0000313" key="6">
    <source>
        <dbReference type="Proteomes" id="UP001056201"/>
    </source>
</evidence>
<dbReference type="Pfam" id="PF01361">
    <property type="entry name" value="Tautomerase"/>
    <property type="match status" value="1"/>
</dbReference>
<gene>
    <name evidence="5" type="ORF">MW290_29410</name>
</gene>
<feature type="domain" description="4-oxalocrotonate tautomerase-like" evidence="4">
    <location>
        <begin position="2"/>
        <end position="60"/>
    </location>
</feature>
<evidence type="ECO:0000313" key="5">
    <source>
        <dbReference type="EMBL" id="URI09671.1"/>
    </source>
</evidence>
<dbReference type="PANTHER" id="PTHR35530:SF1">
    <property type="entry name" value="2-HYDROXYMUCONATE TAUTOMERASE"/>
    <property type="match status" value="1"/>
</dbReference>
<protein>
    <recommendedName>
        <fullName evidence="3">Tautomerase</fullName>
        <ecNumber evidence="3">5.3.2.-</ecNumber>
    </recommendedName>
</protein>
<dbReference type="GO" id="GO:0016853">
    <property type="term" value="F:isomerase activity"/>
    <property type="evidence" value="ECO:0007669"/>
    <property type="project" value="UniProtKB-KW"/>
</dbReference>
<dbReference type="InterPro" id="IPR004370">
    <property type="entry name" value="4-OT-like_dom"/>
</dbReference>
<organism evidence="5 6">
    <name type="scientific">Aquincola tertiaricarbonis</name>
    <dbReference type="NCBI Taxonomy" id="391953"/>
    <lineage>
        <taxon>Bacteria</taxon>
        <taxon>Pseudomonadati</taxon>
        <taxon>Pseudomonadota</taxon>
        <taxon>Betaproteobacteria</taxon>
        <taxon>Burkholderiales</taxon>
        <taxon>Sphaerotilaceae</taxon>
        <taxon>Aquincola</taxon>
    </lineage>
</organism>
<reference evidence="5" key="1">
    <citation type="submission" date="2022-05" db="EMBL/GenBank/DDBJ databases">
        <title>An RpoN-dependent PEP-CTERM gene is involved in floc formation of an Aquincola tertiaricarbonis strain.</title>
        <authorList>
            <person name="Qiu D."/>
            <person name="Xia M."/>
        </authorList>
    </citation>
    <scope>NUCLEOTIDE SEQUENCE</scope>
    <source>
        <strain evidence="5">RN12</strain>
    </source>
</reference>
<keyword evidence="6" id="KW-1185">Reference proteome</keyword>
<dbReference type="PANTHER" id="PTHR35530">
    <property type="entry name" value="TAUTOMERASE-RELATED"/>
    <property type="match status" value="1"/>
</dbReference>
<name>A0ABY4SC51_AQUTE</name>
<keyword evidence="2 3" id="KW-0413">Isomerase</keyword>
<dbReference type="Gene3D" id="3.30.429.10">
    <property type="entry name" value="Macrophage Migration Inhibitory Factor"/>
    <property type="match status" value="1"/>
</dbReference>
<dbReference type="Proteomes" id="UP001056201">
    <property type="component" value="Chromosome 2"/>
</dbReference>
<evidence type="ECO:0000256" key="2">
    <source>
        <dbReference type="ARBA" id="ARBA00023235"/>
    </source>
</evidence>